<sequence length="248" mass="27385">MRLLDIRGRPASLLPSPSLPLRQIRRAAAAAAPAPPSSPPVDPTHHPTRGRLRRQPWSRLCRTTTREWRRRQDRNGHVFLVTGGASPVLPQLADFPCTQVNLPIPRSPSLFSPSFNPRSVVAACSIPCDLGPAAMDEAVAGSLVLPISMSPSQVQNGYITLQSNLDVKISFRWTKRVPGASVAPPVQQPILEYVSWPCCSFFAAAASCPLQLFQDDFSLPFGYPKEGPPWRQPERYLPLISYQPYADR</sequence>
<organism evidence="2 3">
    <name type="scientific">Eragrostis curvula</name>
    <name type="common">weeping love grass</name>
    <dbReference type="NCBI Taxonomy" id="38414"/>
    <lineage>
        <taxon>Eukaryota</taxon>
        <taxon>Viridiplantae</taxon>
        <taxon>Streptophyta</taxon>
        <taxon>Embryophyta</taxon>
        <taxon>Tracheophyta</taxon>
        <taxon>Spermatophyta</taxon>
        <taxon>Magnoliopsida</taxon>
        <taxon>Liliopsida</taxon>
        <taxon>Poales</taxon>
        <taxon>Poaceae</taxon>
        <taxon>PACMAD clade</taxon>
        <taxon>Chloridoideae</taxon>
        <taxon>Eragrostideae</taxon>
        <taxon>Eragrostidinae</taxon>
        <taxon>Eragrostis</taxon>
    </lineage>
</organism>
<name>A0A5J9VNU0_9POAL</name>
<keyword evidence="3" id="KW-1185">Reference proteome</keyword>
<comment type="caution">
    <text evidence="2">The sequence shown here is derived from an EMBL/GenBank/DDBJ whole genome shotgun (WGS) entry which is preliminary data.</text>
</comment>
<proteinExistence type="predicted"/>
<feature type="compositionally biased region" description="Pro residues" evidence="1">
    <location>
        <begin position="33"/>
        <end position="42"/>
    </location>
</feature>
<feature type="region of interest" description="Disordered" evidence="1">
    <location>
        <begin position="27"/>
        <end position="54"/>
    </location>
</feature>
<protein>
    <submittedName>
        <fullName evidence="2">Uncharacterized protein</fullName>
    </submittedName>
</protein>
<dbReference type="Gramene" id="TVU37135">
    <property type="protein sequence ID" value="TVU37135"/>
    <property type="gene ID" value="EJB05_10432"/>
</dbReference>
<evidence type="ECO:0000256" key="1">
    <source>
        <dbReference type="SAM" id="MobiDB-lite"/>
    </source>
</evidence>
<gene>
    <name evidence="2" type="ORF">EJB05_10432</name>
</gene>
<evidence type="ECO:0000313" key="3">
    <source>
        <dbReference type="Proteomes" id="UP000324897"/>
    </source>
</evidence>
<evidence type="ECO:0000313" key="2">
    <source>
        <dbReference type="EMBL" id="TVU37135.1"/>
    </source>
</evidence>
<dbReference type="AlphaFoldDB" id="A0A5J9VNU0"/>
<reference evidence="2 3" key="1">
    <citation type="journal article" date="2019" name="Sci. Rep.">
        <title>A high-quality genome of Eragrostis curvula grass provides insights into Poaceae evolution and supports new strategies to enhance forage quality.</title>
        <authorList>
            <person name="Carballo J."/>
            <person name="Santos B.A.C.M."/>
            <person name="Zappacosta D."/>
            <person name="Garbus I."/>
            <person name="Selva J.P."/>
            <person name="Gallo C.A."/>
            <person name="Diaz A."/>
            <person name="Albertini E."/>
            <person name="Caccamo M."/>
            <person name="Echenique V."/>
        </authorList>
    </citation>
    <scope>NUCLEOTIDE SEQUENCE [LARGE SCALE GENOMIC DNA]</scope>
    <source>
        <strain evidence="3">cv. Victoria</strain>
        <tissue evidence="2">Leaf</tissue>
    </source>
</reference>
<dbReference type="EMBL" id="RWGY01000007">
    <property type="protein sequence ID" value="TVU37135.1"/>
    <property type="molecule type" value="Genomic_DNA"/>
</dbReference>
<dbReference type="Proteomes" id="UP000324897">
    <property type="component" value="Chromosome 4"/>
</dbReference>
<accession>A0A5J9VNU0</accession>